<dbReference type="EMBL" id="CP007536">
    <property type="protein sequence ID" value="AIC15401.1"/>
    <property type="molecule type" value="Genomic_DNA"/>
</dbReference>
<dbReference type="HOGENOM" id="CLU_1064034_0_0_2"/>
<name>A0A060HPD9_9ARCH</name>
<dbReference type="STRING" id="926571.NVIE_011690"/>
<protein>
    <submittedName>
        <fullName evidence="1">Uncharacterized protein</fullName>
    </submittedName>
</protein>
<dbReference type="AlphaFoldDB" id="A0A060HPD9"/>
<dbReference type="GeneID" id="74946429"/>
<dbReference type="KEGG" id="nvn:NVIE_011690"/>
<gene>
    <name evidence="1" type="ORF">NVIE_011690</name>
</gene>
<sequence length="261" mass="28206">MVYQFFPKMAGIGVAFLAAGLLIPLNAYASDWSAHQGITKTYAMAGTLGQLTVVASPFIDPASFDNHRDYMVYMNLFSTQSVGAGWFALKSGGVVSIYTLQYWYDTSGVNHNLVSTIPVGSTFTAKVEQQTNSASNCWLMSTYGGTNFTRCFPNTTTPVNNAGETARTKPPHSFSSGTNDMPGLFDFLQVGKWSGGFVVYGDYFSGGTTNNYKCYAGHGYVLDNIASYTGGTTDDKVGTGPRIYTTNDCMVQNPGYEAWGE</sequence>
<dbReference type="OrthoDB" id="12355at2157"/>
<accession>A0A060HPD9</accession>
<evidence type="ECO:0000313" key="1">
    <source>
        <dbReference type="EMBL" id="AIC15401.1"/>
    </source>
</evidence>
<organism evidence="1 2">
    <name type="scientific">Nitrososphaera viennensis EN76</name>
    <dbReference type="NCBI Taxonomy" id="926571"/>
    <lineage>
        <taxon>Archaea</taxon>
        <taxon>Nitrososphaerota</taxon>
        <taxon>Nitrososphaeria</taxon>
        <taxon>Nitrososphaerales</taxon>
        <taxon>Nitrososphaeraceae</taxon>
        <taxon>Nitrososphaera</taxon>
    </lineage>
</organism>
<proteinExistence type="predicted"/>
<dbReference type="Proteomes" id="UP000027093">
    <property type="component" value="Chromosome"/>
</dbReference>
<dbReference type="RefSeq" id="WP_075054414.1">
    <property type="nucleotide sequence ID" value="NZ_CP007536.1"/>
</dbReference>
<keyword evidence="2" id="KW-1185">Reference proteome</keyword>
<reference evidence="1 2" key="1">
    <citation type="journal article" date="2014" name="Int. J. Syst. Evol. Microbiol.">
        <title>Nitrososphaera viennensis gen. nov., sp. nov., an aerobic and mesophilic, ammonia-oxidizing archaeon from soil and a member of the archaeal phylum Thaumarchaeota.</title>
        <authorList>
            <person name="Stieglmeier M."/>
            <person name="Klingl A."/>
            <person name="Alves R.J."/>
            <person name="Rittmann S.K."/>
            <person name="Melcher M."/>
            <person name="Leisch N."/>
            <person name="Schleper C."/>
        </authorList>
    </citation>
    <scope>NUCLEOTIDE SEQUENCE [LARGE SCALE GENOMIC DNA]</scope>
    <source>
        <strain evidence="1">EN76</strain>
    </source>
</reference>
<evidence type="ECO:0000313" key="2">
    <source>
        <dbReference type="Proteomes" id="UP000027093"/>
    </source>
</evidence>